<name>A0A1L9VMW2_ASPGL</name>
<dbReference type="Proteomes" id="UP000184300">
    <property type="component" value="Unassembled WGS sequence"/>
</dbReference>
<dbReference type="AlphaFoldDB" id="A0A1L9VMW2"/>
<keyword evidence="3" id="KW-1185">Reference proteome</keyword>
<organism evidence="2 3">
    <name type="scientific">Aspergillus glaucus CBS 516.65</name>
    <dbReference type="NCBI Taxonomy" id="1160497"/>
    <lineage>
        <taxon>Eukaryota</taxon>
        <taxon>Fungi</taxon>
        <taxon>Dikarya</taxon>
        <taxon>Ascomycota</taxon>
        <taxon>Pezizomycotina</taxon>
        <taxon>Eurotiomycetes</taxon>
        <taxon>Eurotiomycetidae</taxon>
        <taxon>Eurotiales</taxon>
        <taxon>Aspergillaceae</taxon>
        <taxon>Aspergillus</taxon>
        <taxon>Aspergillus subgen. Aspergillus</taxon>
    </lineage>
</organism>
<evidence type="ECO:0000313" key="2">
    <source>
        <dbReference type="EMBL" id="OJJ85267.1"/>
    </source>
</evidence>
<accession>A0A1L9VMW2</accession>
<dbReference type="EMBL" id="KV878895">
    <property type="protein sequence ID" value="OJJ85267.1"/>
    <property type="molecule type" value="Genomic_DNA"/>
</dbReference>
<dbReference type="RefSeq" id="XP_022401965.1">
    <property type="nucleotide sequence ID" value="XM_022542264.1"/>
</dbReference>
<evidence type="ECO:0000256" key="1">
    <source>
        <dbReference type="SAM" id="MobiDB-lite"/>
    </source>
</evidence>
<gene>
    <name evidence="2" type="ORF">ASPGLDRAFT_1515736</name>
</gene>
<dbReference type="GeneID" id="34458525"/>
<dbReference type="VEuPathDB" id="FungiDB:ASPGLDRAFT_1515736"/>
<proteinExistence type="predicted"/>
<evidence type="ECO:0000313" key="3">
    <source>
        <dbReference type="Proteomes" id="UP000184300"/>
    </source>
</evidence>
<feature type="compositionally biased region" description="Polar residues" evidence="1">
    <location>
        <begin position="163"/>
        <end position="172"/>
    </location>
</feature>
<protein>
    <submittedName>
        <fullName evidence="2">Uncharacterized protein</fullName>
    </submittedName>
</protein>
<reference evidence="3" key="1">
    <citation type="journal article" date="2017" name="Genome Biol.">
        <title>Comparative genomics reveals high biological diversity and specific adaptations in the industrially and medically important fungal genus Aspergillus.</title>
        <authorList>
            <person name="de Vries R.P."/>
            <person name="Riley R."/>
            <person name="Wiebenga A."/>
            <person name="Aguilar-Osorio G."/>
            <person name="Amillis S."/>
            <person name="Uchima C.A."/>
            <person name="Anderluh G."/>
            <person name="Asadollahi M."/>
            <person name="Askin M."/>
            <person name="Barry K."/>
            <person name="Battaglia E."/>
            <person name="Bayram O."/>
            <person name="Benocci T."/>
            <person name="Braus-Stromeyer S.A."/>
            <person name="Caldana C."/>
            <person name="Canovas D."/>
            <person name="Cerqueira G.C."/>
            <person name="Chen F."/>
            <person name="Chen W."/>
            <person name="Choi C."/>
            <person name="Clum A."/>
            <person name="Dos Santos R.A."/>
            <person name="Damasio A.R."/>
            <person name="Diallinas G."/>
            <person name="Emri T."/>
            <person name="Fekete E."/>
            <person name="Flipphi M."/>
            <person name="Freyberg S."/>
            <person name="Gallo A."/>
            <person name="Gournas C."/>
            <person name="Habgood R."/>
            <person name="Hainaut M."/>
            <person name="Harispe M.L."/>
            <person name="Henrissat B."/>
            <person name="Hilden K.S."/>
            <person name="Hope R."/>
            <person name="Hossain A."/>
            <person name="Karabika E."/>
            <person name="Karaffa L."/>
            <person name="Karanyi Z."/>
            <person name="Krasevec N."/>
            <person name="Kuo A."/>
            <person name="Kusch H."/>
            <person name="LaButti K."/>
            <person name="Lagendijk E.L."/>
            <person name="Lapidus A."/>
            <person name="Levasseur A."/>
            <person name="Lindquist E."/>
            <person name="Lipzen A."/>
            <person name="Logrieco A.F."/>
            <person name="MacCabe A."/>
            <person name="Maekelae M.R."/>
            <person name="Malavazi I."/>
            <person name="Melin P."/>
            <person name="Meyer V."/>
            <person name="Mielnichuk N."/>
            <person name="Miskei M."/>
            <person name="Molnar A.P."/>
            <person name="Mule G."/>
            <person name="Ngan C.Y."/>
            <person name="Orejas M."/>
            <person name="Orosz E."/>
            <person name="Ouedraogo J.P."/>
            <person name="Overkamp K.M."/>
            <person name="Park H.-S."/>
            <person name="Perrone G."/>
            <person name="Piumi F."/>
            <person name="Punt P.J."/>
            <person name="Ram A.F."/>
            <person name="Ramon A."/>
            <person name="Rauscher S."/>
            <person name="Record E."/>
            <person name="Riano-Pachon D.M."/>
            <person name="Robert V."/>
            <person name="Roehrig J."/>
            <person name="Ruller R."/>
            <person name="Salamov A."/>
            <person name="Salih N.S."/>
            <person name="Samson R.A."/>
            <person name="Sandor E."/>
            <person name="Sanguinetti M."/>
            <person name="Schuetze T."/>
            <person name="Sepcic K."/>
            <person name="Shelest E."/>
            <person name="Sherlock G."/>
            <person name="Sophianopoulou V."/>
            <person name="Squina F.M."/>
            <person name="Sun H."/>
            <person name="Susca A."/>
            <person name="Todd R.B."/>
            <person name="Tsang A."/>
            <person name="Unkles S.E."/>
            <person name="van de Wiele N."/>
            <person name="van Rossen-Uffink D."/>
            <person name="Oliveira J.V."/>
            <person name="Vesth T.C."/>
            <person name="Visser J."/>
            <person name="Yu J.-H."/>
            <person name="Zhou M."/>
            <person name="Andersen M.R."/>
            <person name="Archer D.B."/>
            <person name="Baker S.E."/>
            <person name="Benoit I."/>
            <person name="Brakhage A.A."/>
            <person name="Braus G.H."/>
            <person name="Fischer R."/>
            <person name="Frisvad J.C."/>
            <person name="Goldman G.H."/>
            <person name="Houbraken J."/>
            <person name="Oakley B."/>
            <person name="Pocsi I."/>
            <person name="Scazzocchio C."/>
            <person name="Seiboth B."/>
            <person name="vanKuyk P.A."/>
            <person name="Wortman J."/>
            <person name="Dyer P.S."/>
            <person name="Grigoriev I.V."/>
        </authorList>
    </citation>
    <scope>NUCLEOTIDE SEQUENCE [LARGE SCALE GENOMIC DNA]</scope>
    <source>
        <strain evidence="3">CBS 516.65</strain>
    </source>
</reference>
<feature type="region of interest" description="Disordered" evidence="1">
    <location>
        <begin position="148"/>
        <end position="174"/>
    </location>
</feature>
<sequence length="245" mass="27899">MSWHFPGWEGQDNGGSAANLEAAGQDCTENCSQGPRSVLAQEYGIELVLCIPWYTMSVTINHICSLLNSVICISTMYSVLVVLNTAIYSCQGLLHTADRHDWRFRALFICPPFPFNNKLTLKHGNNIGYFTRNLKLFIQPSELSPKVKRNNSNRAPIGHRINSHQPQPSGPQTHGRLSLDCSLFLFFPRGRILFTQSLMWNMWRGILVEDSQWEPHRVHLGHPRIELERELELGDVSSLPISQYQ</sequence>